<keyword evidence="7" id="KW-0539">Nucleus</keyword>
<dbReference type="SUPFAM" id="SSF52540">
    <property type="entry name" value="P-loop containing nucleoside triphosphate hydrolases"/>
    <property type="match status" value="1"/>
</dbReference>
<dbReference type="Gene3D" id="1.20.272.10">
    <property type="match status" value="1"/>
</dbReference>
<dbReference type="GO" id="GO:0003677">
    <property type="term" value="F:DNA binding"/>
    <property type="evidence" value="ECO:0007669"/>
    <property type="project" value="InterPro"/>
</dbReference>
<dbReference type="InterPro" id="IPR013748">
    <property type="entry name" value="Rep_factorC_C"/>
</dbReference>
<dbReference type="SMART" id="SM00382">
    <property type="entry name" value="AAA"/>
    <property type="match status" value="1"/>
</dbReference>
<dbReference type="AlphaFoldDB" id="A0A7S3FAF0"/>
<sequence>MAEASAPPAKRARTAEQDSAAPWVEKYRPKTLGDVAAHQDIIETIQRLTAEDRLPHLMLYGPPGTGKTSTILAVARQLYGSSYQNMTLELNASDDRKIDVVRNQIQDFASTKRIFSKGFKLIILDEADAMSKDAQFALRRGIEKYTRNTRFCLICNQVSRIIPALQSRCTRFRFAPLPSALVRERLTEICAAEGAEHDEGGIAAVEKVSGGDMRKALNVLQAAALATQGGAIDAAAVYSCTGNPLPSDVEGAVQTLLNDKMSQAFAALQTLKADKGLALADIVREVHAHVWTLSLPGDVRADLVIALADIEHALAAGASDKMQLGALCGAFVKARSAVVAARQ</sequence>
<evidence type="ECO:0000256" key="5">
    <source>
        <dbReference type="ARBA" id="ARBA00022741"/>
    </source>
</evidence>
<dbReference type="PANTHER" id="PTHR11669:SF9">
    <property type="entry name" value="REPLICATION FACTOR C SUBUNIT 5"/>
    <property type="match status" value="1"/>
</dbReference>
<dbReference type="CDD" id="cd18140">
    <property type="entry name" value="HLD_clamp_RFC"/>
    <property type="match status" value="1"/>
</dbReference>
<dbReference type="GO" id="GO:0003689">
    <property type="term" value="F:DNA clamp loader activity"/>
    <property type="evidence" value="ECO:0007669"/>
    <property type="project" value="TreeGrafter"/>
</dbReference>
<comment type="similarity">
    <text evidence="2">Belongs to the activator 1 small subunits family.</text>
</comment>
<dbReference type="NCBIfam" id="NF001679">
    <property type="entry name" value="PRK00440.1"/>
    <property type="match status" value="1"/>
</dbReference>
<organism evidence="10">
    <name type="scientific">Prasinoderma singulare</name>
    <dbReference type="NCBI Taxonomy" id="676789"/>
    <lineage>
        <taxon>Eukaryota</taxon>
        <taxon>Viridiplantae</taxon>
        <taxon>Prasinodermophyta</taxon>
        <taxon>Prasinodermophyceae</taxon>
        <taxon>Prasinodermales</taxon>
        <taxon>Prasinodermaceae</taxon>
        <taxon>Prasinoderma</taxon>
    </lineage>
</organism>
<dbReference type="InterPro" id="IPR050238">
    <property type="entry name" value="DNA_Rep/Repair_Clamp_Loader"/>
</dbReference>
<dbReference type="GO" id="GO:0006281">
    <property type="term" value="P:DNA repair"/>
    <property type="evidence" value="ECO:0007669"/>
    <property type="project" value="TreeGrafter"/>
</dbReference>
<evidence type="ECO:0000256" key="4">
    <source>
        <dbReference type="ARBA" id="ARBA00022705"/>
    </source>
</evidence>
<proteinExistence type="inferred from homology"/>
<dbReference type="InterPro" id="IPR008921">
    <property type="entry name" value="DNA_pol3_clamp-load_cplx_C"/>
</dbReference>
<dbReference type="FunFam" id="1.20.272.10:FF:000004">
    <property type="entry name" value="Replication factor C subunit 5"/>
    <property type="match status" value="1"/>
</dbReference>
<dbReference type="InterPro" id="IPR003959">
    <property type="entry name" value="ATPase_AAA_core"/>
</dbReference>
<dbReference type="FunFam" id="3.40.50.300:FF:000129">
    <property type="entry name" value="Replication factor C subunit 5"/>
    <property type="match status" value="1"/>
</dbReference>
<evidence type="ECO:0000259" key="9">
    <source>
        <dbReference type="SMART" id="SM00382"/>
    </source>
</evidence>
<gene>
    <name evidence="10" type="ORF">PSIN1315_LOCUS5519</name>
</gene>
<dbReference type="CDD" id="cd00009">
    <property type="entry name" value="AAA"/>
    <property type="match status" value="1"/>
</dbReference>
<dbReference type="Pfam" id="PF08542">
    <property type="entry name" value="Rep_fac_C"/>
    <property type="match status" value="1"/>
</dbReference>
<evidence type="ECO:0000256" key="3">
    <source>
        <dbReference type="ARBA" id="ARBA00011480"/>
    </source>
</evidence>
<accession>A0A7S3FAF0</accession>
<evidence type="ECO:0000256" key="6">
    <source>
        <dbReference type="ARBA" id="ARBA00022840"/>
    </source>
</evidence>
<evidence type="ECO:0000256" key="1">
    <source>
        <dbReference type="ARBA" id="ARBA00004123"/>
    </source>
</evidence>
<feature type="region of interest" description="Disordered" evidence="8">
    <location>
        <begin position="1"/>
        <end position="22"/>
    </location>
</feature>
<dbReference type="Gene3D" id="3.40.50.300">
    <property type="entry name" value="P-loop containing nucleotide triphosphate hydrolases"/>
    <property type="match status" value="1"/>
</dbReference>
<dbReference type="InterPro" id="IPR027417">
    <property type="entry name" value="P-loop_NTPase"/>
</dbReference>
<keyword evidence="4" id="KW-0235">DNA replication</keyword>
<dbReference type="EMBL" id="HBHY01008560">
    <property type="protein sequence ID" value="CAE0135628.1"/>
    <property type="molecule type" value="Transcribed_RNA"/>
</dbReference>
<comment type="subunit">
    <text evidence="3">Heterotetramer of subunits RFC2, RFC3, RFC4 and RFC5 that can form a complex with RFC1.</text>
</comment>
<evidence type="ECO:0000256" key="8">
    <source>
        <dbReference type="SAM" id="MobiDB-lite"/>
    </source>
</evidence>
<evidence type="ECO:0000313" key="10">
    <source>
        <dbReference type="EMBL" id="CAE0135628.1"/>
    </source>
</evidence>
<dbReference type="InterPro" id="IPR003593">
    <property type="entry name" value="AAA+_ATPase"/>
</dbReference>
<dbReference type="GO" id="GO:0016887">
    <property type="term" value="F:ATP hydrolysis activity"/>
    <property type="evidence" value="ECO:0007669"/>
    <property type="project" value="InterPro"/>
</dbReference>
<evidence type="ECO:0000256" key="2">
    <source>
        <dbReference type="ARBA" id="ARBA00005378"/>
    </source>
</evidence>
<keyword evidence="6" id="KW-0067">ATP-binding</keyword>
<name>A0A7S3FAF0_9VIRI</name>
<dbReference type="Pfam" id="PF00004">
    <property type="entry name" value="AAA"/>
    <property type="match status" value="1"/>
</dbReference>
<dbReference type="GO" id="GO:0005663">
    <property type="term" value="C:DNA replication factor C complex"/>
    <property type="evidence" value="ECO:0007669"/>
    <property type="project" value="TreeGrafter"/>
</dbReference>
<comment type="subcellular location">
    <subcellularLocation>
        <location evidence="1">Nucleus</location>
    </subcellularLocation>
</comment>
<dbReference type="GO" id="GO:0006261">
    <property type="term" value="P:DNA-templated DNA replication"/>
    <property type="evidence" value="ECO:0007669"/>
    <property type="project" value="TreeGrafter"/>
</dbReference>
<feature type="domain" description="AAA+ ATPase" evidence="9">
    <location>
        <begin position="53"/>
        <end position="180"/>
    </location>
</feature>
<evidence type="ECO:0000256" key="7">
    <source>
        <dbReference type="ARBA" id="ARBA00023242"/>
    </source>
</evidence>
<dbReference type="GO" id="GO:0005634">
    <property type="term" value="C:nucleus"/>
    <property type="evidence" value="ECO:0007669"/>
    <property type="project" value="UniProtKB-SubCell"/>
</dbReference>
<dbReference type="GO" id="GO:0005524">
    <property type="term" value="F:ATP binding"/>
    <property type="evidence" value="ECO:0007669"/>
    <property type="project" value="UniProtKB-KW"/>
</dbReference>
<dbReference type="SUPFAM" id="SSF48019">
    <property type="entry name" value="post-AAA+ oligomerization domain-like"/>
    <property type="match status" value="1"/>
</dbReference>
<dbReference type="PANTHER" id="PTHR11669">
    <property type="entry name" value="REPLICATION FACTOR C / DNA POLYMERASE III GAMMA-TAU SUBUNIT"/>
    <property type="match status" value="1"/>
</dbReference>
<reference evidence="10" key="1">
    <citation type="submission" date="2021-01" db="EMBL/GenBank/DDBJ databases">
        <authorList>
            <person name="Corre E."/>
            <person name="Pelletier E."/>
            <person name="Niang G."/>
            <person name="Scheremetjew M."/>
            <person name="Finn R."/>
            <person name="Kale V."/>
            <person name="Holt S."/>
            <person name="Cochrane G."/>
            <person name="Meng A."/>
            <person name="Brown T."/>
            <person name="Cohen L."/>
        </authorList>
    </citation>
    <scope>NUCLEOTIDE SEQUENCE</scope>
    <source>
        <strain evidence="10">RCC927</strain>
    </source>
</reference>
<keyword evidence="5" id="KW-0547">Nucleotide-binding</keyword>
<protein>
    <recommendedName>
        <fullName evidence="9">AAA+ ATPase domain-containing protein</fullName>
    </recommendedName>
</protein>
<dbReference type="InterPro" id="IPR047854">
    <property type="entry name" value="RFC_lid"/>
</dbReference>
<dbReference type="Gene3D" id="1.10.8.60">
    <property type="match status" value="1"/>
</dbReference>